<comment type="caution">
    <text evidence="1">The sequence shown here is derived from an EMBL/GenBank/DDBJ whole genome shotgun (WGS) entry which is preliminary data.</text>
</comment>
<gene>
    <name evidence="1" type="ORF">E5340_05810</name>
</gene>
<reference evidence="1 2" key="1">
    <citation type="submission" date="2019-04" db="EMBL/GenBank/DDBJ databases">
        <title>Microbes associate with the intestines of laboratory mice.</title>
        <authorList>
            <person name="Navarre W."/>
            <person name="Wong E."/>
            <person name="Huang K."/>
            <person name="Tropini C."/>
            <person name="Ng K."/>
            <person name="Yu B."/>
        </authorList>
    </citation>
    <scope>NUCLEOTIDE SEQUENCE [LARGE SCALE GENOMIC DNA]</scope>
    <source>
        <strain evidence="1 2">NM26_J9</strain>
    </source>
</reference>
<dbReference type="EMBL" id="SRYK01000023">
    <property type="protein sequence ID" value="TGY55327.1"/>
    <property type="molecule type" value="Genomic_DNA"/>
</dbReference>
<evidence type="ECO:0000313" key="2">
    <source>
        <dbReference type="Proteomes" id="UP000306855"/>
    </source>
</evidence>
<organism evidence="1 2">
    <name type="scientific">Ligilactobacillus murinus</name>
    <dbReference type="NCBI Taxonomy" id="1622"/>
    <lineage>
        <taxon>Bacteria</taxon>
        <taxon>Bacillati</taxon>
        <taxon>Bacillota</taxon>
        <taxon>Bacilli</taxon>
        <taxon>Lactobacillales</taxon>
        <taxon>Lactobacillaceae</taxon>
        <taxon>Ligilactobacillus</taxon>
    </lineage>
</organism>
<dbReference type="AlphaFoldDB" id="A0A4S2EHZ0"/>
<dbReference type="RefSeq" id="WP_135942123.1">
    <property type="nucleotide sequence ID" value="NZ_SRYK01000023.1"/>
</dbReference>
<proteinExistence type="predicted"/>
<name>A0A4S2EHZ0_9LACO</name>
<dbReference type="Proteomes" id="UP000306855">
    <property type="component" value="Unassembled WGS sequence"/>
</dbReference>
<protein>
    <submittedName>
        <fullName evidence="1">Uncharacterized protein</fullName>
    </submittedName>
</protein>
<sequence length="142" mass="15953">MLSKKKMRIVLVVIAIVMIALIGGNRMAIIKEVGQIRESIAQKFPSEEEKRRRIALWVVQHYDVPEPIKEIRVSKIKSYGLLGTGGRAVSVIINDNEKYIIDGISVERDGTPRGIAIYGDDVTSISNSKKTLEGIKVEFWEE</sequence>
<evidence type="ECO:0000313" key="1">
    <source>
        <dbReference type="EMBL" id="TGY55327.1"/>
    </source>
</evidence>
<accession>A0A4S2EHZ0</accession>